<dbReference type="InterPro" id="IPR032816">
    <property type="entry name" value="VTT_dom"/>
</dbReference>
<dbReference type="PANTHER" id="PTHR42709:SF4">
    <property type="entry name" value="INNER MEMBRANE PROTEIN YQAA"/>
    <property type="match status" value="1"/>
</dbReference>
<feature type="domain" description="VTT" evidence="2">
    <location>
        <begin position="29"/>
        <end position="139"/>
    </location>
</feature>
<evidence type="ECO:0000256" key="1">
    <source>
        <dbReference type="SAM" id="Phobius"/>
    </source>
</evidence>
<accession>A0A2P7SF53</accession>
<keyword evidence="4" id="KW-1185">Reference proteome</keyword>
<organism evidence="3 4">
    <name type="scientific">Kumtagia ephedrae</name>
    <dbReference type="NCBI Taxonomy" id="2116701"/>
    <lineage>
        <taxon>Bacteria</taxon>
        <taxon>Pseudomonadati</taxon>
        <taxon>Pseudomonadota</taxon>
        <taxon>Alphaproteobacteria</taxon>
        <taxon>Hyphomicrobiales</taxon>
        <taxon>Phyllobacteriaceae</taxon>
        <taxon>Kumtagia</taxon>
    </lineage>
</organism>
<keyword evidence="1" id="KW-1133">Transmembrane helix</keyword>
<keyword evidence="1" id="KW-0812">Transmembrane</keyword>
<sequence>MTDFAAYLGLFGSAFLAATVLPAQSETVLVGLLVADRFSIALLLLVASIGNVLGSVVNWVLGRGIERFRGRRWFPASDAALERATRWYSRYGRWSLLLSWLPIGGDALTVVPGVLREPLWSFVTIVAIAKTGRYLALAAATLQFV</sequence>
<dbReference type="OrthoDB" id="9814483at2"/>
<name>A0A2P7SF53_9HYPH</name>
<reference evidence="3 4" key="1">
    <citation type="submission" date="2018-03" db="EMBL/GenBank/DDBJ databases">
        <title>The draft genome of Mesorhizobium sp. 6GN-30.</title>
        <authorList>
            <person name="Liu L."/>
            <person name="Li L."/>
            <person name="Wang T."/>
            <person name="Zhang X."/>
            <person name="Liang L."/>
        </authorList>
    </citation>
    <scope>NUCLEOTIDE SEQUENCE [LARGE SCALE GENOMIC DNA]</scope>
    <source>
        <strain evidence="3 4">6GN30</strain>
    </source>
</reference>
<comment type="caution">
    <text evidence="3">The sequence shown here is derived from an EMBL/GenBank/DDBJ whole genome shotgun (WGS) entry which is preliminary data.</text>
</comment>
<evidence type="ECO:0000259" key="2">
    <source>
        <dbReference type="Pfam" id="PF09335"/>
    </source>
</evidence>
<dbReference type="EMBL" id="PXYK01000008">
    <property type="protein sequence ID" value="PSJ61118.1"/>
    <property type="molecule type" value="Genomic_DNA"/>
</dbReference>
<dbReference type="RefSeq" id="WP_106772123.1">
    <property type="nucleotide sequence ID" value="NZ_PXYK01000008.1"/>
</dbReference>
<feature type="transmembrane region" description="Helical" evidence="1">
    <location>
        <begin position="38"/>
        <end position="61"/>
    </location>
</feature>
<proteinExistence type="predicted"/>
<keyword evidence="1" id="KW-0472">Membrane</keyword>
<dbReference type="Pfam" id="PF09335">
    <property type="entry name" value="VTT_dom"/>
    <property type="match status" value="1"/>
</dbReference>
<dbReference type="AlphaFoldDB" id="A0A2P7SF53"/>
<dbReference type="PANTHER" id="PTHR42709">
    <property type="entry name" value="ALKALINE PHOSPHATASE LIKE PROTEIN"/>
    <property type="match status" value="1"/>
</dbReference>
<dbReference type="Proteomes" id="UP000241229">
    <property type="component" value="Unassembled WGS sequence"/>
</dbReference>
<dbReference type="InterPro" id="IPR051311">
    <property type="entry name" value="DedA_domain"/>
</dbReference>
<evidence type="ECO:0000313" key="3">
    <source>
        <dbReference type="EMBL" id="PSJ61118.1"/>
    </source>
</evidence>
<gene>
    <name evidence="3" type="ORF">C7I84_10510</name>
</gene>
<evidence type="ECO:0000313" key="4">
    <source>
        <dbReference type="Proteomes" id="UP000241229"/>
    </source>
</evidence>
<protein>
    <recommendedName>
        <fullName evidence="2">VTT domain-containing protein</fullName>
    </recommendedName>
</protein>